<reference evidence="2" key="1">
    <citation type="submission" date="2022-11" db="UniProtKB">
        <authorList>
            <consortium name="WormBaseParasite"/>
        </authorList>
    </citation>
    <scope>IDENTIFICATION</scope>
</reference>
<evidence type="ECO:0000313" key="2">
    <source>
        <dbReference type="WBParaSite" id="ES5_v2.g23875.t1"/>
    </source>
</evidence>
<dbReference type="WBParaSite" id="ES5_v2.g23875.t1">
    <property type="protein sequence ID" value="ES5_v2.g23875.t1"/>
    <property type="gene ID" value="ES5_v2.g23875"/>
</dbReference>
<organism evidence="1 2">
    <name type="scientific">Panagrolaimus sp. ES5</name>
    <dbReference type="NCBI Taxonomy" id="591445"/>
    <lineage>
        <taxon>Eukaryota</taxon>
        <taxon>Metazoa</taxon>
        <taxon>Ecdysozoa</taxon>
        <taxon>Nematoda</taxon>
        <taxon>Chromadorea</taxon>
        <taxon>Rhabditida</taxon>
        <taxon>Tylenchina</taxon>
        <taxon>Panagrolaimomorpha</taxon>
        <taxon>Panagrolaimoidea</taxon>
        <taxon>Panagrolaimidae</taxon>
        <taxon>Panagrolaimus</taxon>
    </lineage>
</organism>
<evidence type="ECO:0000313" key="1">
    <source>
        <dbReference type="Proteomes" id="UP000887579"/>
    </source>
</evidence>
<protein>
    <submittedName>
        <fullName evidence="2">Uncharacterized protein</fullName>
    </submittedName>
</protein>
<sequence>MASSQSPSKIKEEYDENSFNNMEAKPSTAKDLSSDLDEDFPISEPNEAKTHSSAVSVNLRRHFIASPKDSKNLVEIKRDHNVHLPLLLRKNWRKKPNPPPATTTKKVSSKMSARNAVHCSTSVSGGPPPKIRRNA</sequence>
<accession>A0AC34G2A1</accession>
<proteinExistence type="predicted"/>
<dbReference type="Proteomes" id="UP000887579">
    <property type="component" value="Unplaced"/>
</dbReference>
<name>A0AC34G2A1_9BILA</name>